<feature type="compositionally biased region" description="Polar residues" evidence="1">
    <location>
        <begin position="36"/>
        <end position="51"/>
    </location>
</feature>
<evidence type="ECO:0000313" key="2">
    <source>
        <dbReference type="EMBL" id="MBX50627.1"/>
    </source>
</evidence>
<name>A0A2P2P7G9_RHIMU</name>
<evidence type="ECO:0000256" key="1">
    <source>
        <dbReference type="SAM" id="MobiDB-lite"/>
    </source>
</evidence>
<accession>A0A2P2P7G9</accession>
<sequence>MVPEIKEKLEEQSAFINQDEKPAAVVPESEVKLEGQSESSEQVKTLSTDQK</sequence>
<feature type="region of interest" description="Disordered" evidence="1">
    <location>
        <begin position="13"/>
        <end position="51"/>
    </location>
</feature>
<reference evidence="2" key="1">
    <citation type="submission" date="2018-02" db="EMBL/GenBank/DDBJ databases">
        <title>Rhizophora mucronata_Transcriptome.</title>
        <authorList>
            <person name="Meera S.P."/>
            <person name="Sreeshan A."/>
            <person name="Augustine A."/>
        </authorList>
    </citation>
    <scope>NUCLEOTIDE SEQUENCE</scope>
    <source>
        <tissue evidence="2">Leaf</tissue>
    </source>
</reference>
<dbReference type="AlphaFoldDB" id="A0A2P2P7G9"/>
<dbReference type="EMBL" id="GGEC01070143">
    <property type="protein sequence ID" value="MBX50627.1"/>
    <property type="molecule type" value="Transcribed_RNA"/>
</dbReference>
<organism evidence="2">
    <name type="scientific">Rhizophora mucronata</name>
    <name type="common">Asiatic mangrove</name>
    <dbReference type="NCBI Taxonomy" id="61149"/>
    <lineage>
        <taxon>Eukaryota</taxon>
        <taxon>Viridiplantae</taxon>
        <taxon>Streptophyta</taxon>
        <taxon>Embryophyta</taxon>
        <taxon>Tracheophyta</taxon>
        <taxon>Spermatophyta</taxon>
        <taxon>Magnoliopsida</taxon>
        <taxon>eudicotyledons</taxon>
        <taxon>Gunneridae</taxon>
        <taxon>Pentapetalae</taxon>
        <taxon>rosids</taxon>
        <taxon>fabids</taxon>
        <taxon>Malpighiales</taxon>
        <taxon>Rhizophoraceae</taxon>
        <taxon>Rhizophora</taxon>
    </lineage>
</organism>
<proteinExistence type="predicted"/>
<protein>
    <submittedName>
        <fullName evidence="2">Uncharacterized protein</fullName>
    </submittedName>
</protein>